<accession>A0ABT3Y191</accession>
<dbReference type="Pfam" id="PF00149">
    <property type="entry name" value="Metallophos"/>
    <property type="match status" value="1"/>
</dbReference>
<gene>
    <name evidence="2" type="ORF">OEA66_05940</name>
</gene>
<reference evidence="2" key="1">
    <citation type="submission" date="2022-10" db="EMBL/GenBank/DDBJ databases">
        <title>Chryseobacterium sp. nov., a novel bacterial species.</title>
        <authorList>
            <person name="Cao Y."/>
        </authorList>
    </citation>
    <scope>NUCLEOTIDE SEQUENCE</scope>
    <source>
        <strain evidence="2">KC 927</strain>
    </source>
</reference>
<proteinExistence type="predicted"/>
<feature type="domain" description="Calcineurin-like phosphoesterase" evidence="1">
    <location>
        <begin position="27"/>
        <end position="373"/>
    </location>
</feature>
<dbReference type="CDD" id="cd00838">
    <property type="entry name" value="MPP_superfamily"/>
    <property type="match status" value="1"/>
</dbReference>
<name>A0ABT3Y191_9FLAO</name>
<dbReference type="RefSeq" id="WP_267280516.1">
    <property type="nucleotide sequence ID" value="NZ_JAOVZV010000003.1"/>
</dbReference>
<evidence type="ECO:0000313" key="2">
    <source>
        <dbReference type="EMBL" id="MCX8531887.1"/>
    </source>
</evidence>
<dbReference type="SUPFAM" id="SSF56300">
    <property type="entry name" value="Metallo-dependent phosphatases"/>
    <property type="match status" value="1"/>
</dbReference>
<dbReference type="InterPro" id="IPR029052">
    <property type="entry name" value="Metallo-depent_PP-like"/>
</dbReference>
<evidence type="ECO:0000313" key="3">
    <source>
        <dbReference type="Proteomes" id="UP001070176"/>
    </source>
</evidence>
<evidence type="ECO:0000259" key="1">
    <source>
        <dbReference type="Pfam" id="PF00149"/>
    </source>
</evidence>
<protein>
    <submittedName>
        <fullName evidence="2">Metallophosphoesterase</fullName>
    </submittedName>
</protein>
<dbReference type="Gene3D" id="3.60.21.10">
    <property type="match status" value="2"/>
</dbReference>
<dbReference type="Proteomes" id="UP001070176">
    <property type="component" value="Unassembled WGS sequence"/>
</dbReference>
<keyword evidence="3" id="KW-1185">Reference proteome</keyword>
<sequence length="600" mass="69083">MNKSFSILFFILFFFSLNLKSQQKPVKIAFLADVHFQDLYGGFSDSNFKGIENSKTRKKTILRTMDSQLHSTRIFNENYFAFLAALDDIAKKNIKIVALPGDYTDDGQAYNLRGLKKILDEYQKKYQMRFFITTGNHDPVGPFLKQGGKSDFMDENGGELSIISDQNLIKKGEKAVVTKDIAMSGYLEILNSMKNFGFGASEKDIFWQTPFSKDSYEQFNFKNALKDSEYSNRVYEVSSGFSVPDLSYVVEPTDGIWLMAIDGNTYIPKNIAGNPNDENNFHGASIGYNNVLSNKKHLFSWVEKMLNEAKRLNKTLIAFTHYPILDFNDNANSEITQLLENDKWQMDRVPNDEVAEQFAKAGLKLHFAGHMHINDTGIKKFENGKMLINIQVPSLAAYIPGYKILTVKSEDEFEVETVCIKNVPRFNELFPLYEKEFENLKAKNSKEIWNKKILRTKNYHDFTLFHLKELVRLRFVPSDWPKDFIEKASKLSGKDLLELSSGNQKLSNKSKKKFAKWSFEDALLNLYQFQSADELAKNDISKKRLEQYEVLIKNFDSLETKDEFLNQLKTFFTILGKLSSGDASDHFKIDFKKGEIVKLK</sequence>
<dbReference type="InterPro" id="IPR004843">
    <property type="entry name" value="Calcineurin-like_PHP"/>
</dbReference>
<dbReference type="EMBL" id="JAOVZV010000003">
    <property type="protein sequence ID" value="MCX8531887.1"/>
    <property type="molecule type" value="Genomic_DNA"/>
</dbReference>
<comment type="caution">
    <text evidence="2">The sequence shown here is derived from an EMBL/GenBank/DDBJ whole genome shotgun (WGS) entry which is preliminary data.</text>
</comment>
<organism evidence="2 3">
    <name type="scientific">Chryseobacterium luquanense</name>
    <dbReference type="NCBI Taxonomy" id="2983766"/>
    <lineage>
        <taxon>Bacteria</taxon>
        <taxon>Pseudomonadati</taxon>
        <taxon>Bacteroidota</taxon>
        <taxon>Flavobacteriia</taxon>
        <taxon>Flavobacteriales</taxon>
        <taxon>Weeksellaceae</taxon>
        <taxon>Chryseobacterium group</taxon>
        <taxon>Chryseobacterium</taxon>
    </lineage>
</organism>